<dbReference type="EMBL" id="CDMZ01002233">
    <property type="protein sequence ID" value="CEM41430.1"/>
    <property type="molecule type" value="Genomic_DNA"/>
</dbReference>
<proteinExistence type="predicted"/>
<feature type="transmembrane region" description="Helical" evidence="2">
    <location>
        <begin position="95"/>
        <end position="117"/>
    </location>
</feature>
<keyword evidence="2" id="KW-0812">Transmembrane</keyword>
<feature type="transmembrane region" description="Helical" evidence="2">
    <location>
        <begin position="64"/>
        <end position="83"/>
    </location>
</feature>
<name>A0A0G4HBS0_9ALVE</name>
<accession>A0A0G4HBS0</accession>
<gene>
    <name evidence="3" type="ORF">Cvel_26016</name>
</gene>
<feature type="transmembrane region" description="Helical" evidence="2">
    <location>
        <begin position="168"/>
        <end position="185"/>
    </location>
</feature>
<keyword evidence="2" id="KW-0472">Membrane</keyword>
<protein>
    <submittedName>
        <fullName evidence="3">Uncharacterized protein</fullName>
    </submittedName>
</protein>
<dbReference type="VEuPathDB" id="CryptoDB:Cvel_26016"/>
<sequence>MAQRRSVTLHRACALDCAESISRRTLYLTTLLFITVTVGIIQFWDHEALQECPTISCFSGIHVWHGYVFMAVLITVYSYDLLMQIPRRPVMHNRGVWVIIALVYMMIIMFNLVGFFPTHSKDHLSPSNIVHAAGVVVCLVVSGVIIMAWNWKCCEGIFKKSNSMGSRVLMSFITAAAFVVPYYCVNNGFVPEESRKAMNVFVIYAELVALLVLRSNVECIIRKIRLEEETHRRRGSLPFKRTITPSTPQEPQVLEEGEGEVQERMQTV</sequence>
<evidence type="ECO:0000256" key="2">
    <source>
        <dbReference type="SAM" id="Phobius"/>
    </source>
</evidence>
<feature type="transmembrane region" description="Helical" evidence="2">
    <location>
        <begin position="129"/>
        <end position="148"/>
    </location>
</feature>
<feature type="transmembrane region" description="Helical" evidence="2">
    <location>
        <begin position="197"/>
        <end position="217"/>
    </location>
</feature>
<evidence type="ECO:0000313" key="3">
    <source>
        <dbReference type="EMBL" id="CEM41430.1"/>
    </source>
</evidence>
<evidence type="ECO:0000256" key="1">
    <source>
        <dbReference type="SAM" id="MobiDB-lite"/>
    </source>
</evidence>
<feature type="region of interest" description="Disordered" evidence="1">
    <location>
        <begin position="237"/>
        <end position="268"/>
    </location>
</feature>
<reference evidence="3" key="1">
    <citation type="submission" date="2014-11" db="EMBL/GenBank/DDBJ databases">
        <authorList>
            <person name="Otto D Thomas"/>
            <person name="Naeem Raeece"/>
        </authorList>
    </citation>
    <scope>NUCLEOTIDE SEQUENCE</scope>
</reference>
<feature type="transmembrane region" description="Helical" evidence="2">
    <location>
        <begin position="25"/>
        <end position="44"/>
    </location>
</feature>
<dbReference type="AlphaFoldDB" id="A0A0G4HBS0"/>
<keyword evidence="2" id="KW-1133">Transmembrane helix</keyword>
<organism evidence="3">
    <name type="scientific">Chromera velia CCMP2878</name>
    <dbReference type="NCBI Taxonomy" id="1169474"/>
    <lineage>
        <taxon>Eukaryota</taxon>
        <taxon>Sar</taxon>
        <taxon>Alveolata</taxon>
        <taxon>Colpodellida</taxon>
        <taxon>Chromeraceae</taxon>
        <taxon>Chromera</taxon>
    </lineage>
</organism>